<dbReference type="OrthoDB" id="7690273at2"/>
<reference evidence="2 3" key="1">
    <citation type="submission" date="2016-10" db="EMBL/GenBank/DDBJ databases">
        <authorList>
            <person name="Varghese N."/>
            <person name="Submissions S."/>
        </authorList>
    </citation>
    <scope>NUCLEOTIDE SEQUENCE [LARGE SCALE GENOMIC DNA]</scope>
    <source>
        <strain evidence="3">YIM D21,KCTC 23444,ACCC 10710</strain>
    </source>
</reference>
<feature type="domain" description="Flagellar protein FlgJ N-terminal" evidence="1">
    <location>
        <begin position="37"/>
        <end position="85"/>
    </location>
</feature>
<evidence type="ECO:0000313" key="3">
    <source>
        <dbReference type="Proteomes" id="UP000325289"/>
    </source>
</evidence>
<dbReference type="EMBL" id="FOMS01000002">
    <property type="protein sequence ID" value="SFD66924.1"/>
    <property type="molecule type" value="Genomic_DNA"/>
</dbReference>
<name>A0A1I1U8A6_9RHOB</name>
<gene>
    <name evidence="2" type="ORF">SAMN04515678_102202</name>
</gene>
<dbReference type="Pfam" id="PF10135">
    <property type="entry name" value="Rod-binding"/>
    <property type="match status" value="1"/>
</dbReference>
<keyword evidence="3" id="KW-1185">Reference proteome</keyword>
<evidence type="ECO:0000313" key="2">
    <source>
        <dbReference type="EMBL" id="SFD66924.1"/>
    </source>
</evidence>
<dbReference type="Proteomes" id="UP000325289">
    <property type="component" value="Unassembled WGS sequence"/>
</dbReference>
<organism evidence="2 3">
    <name type="scientific">Roseivivax sediminis</name>
    <dbReference type="NCBI Taxonomy" id="936889"/>
    <lineage>
        <taxon>Bacteria</taxon>
        <taxon>Pseudomonadati</taxon>
        <taxon>Pseudomonadota</taxon>
        <taxon>Alphaproteobacteria</taxon>
        <taxon>Rhodobacterales</taxon>
        <taxon>Roseobacteraceae</taxon>
        <taxon>Roseivivax</taxon>
    </lineage>
</organism>
<sequence length="94" mass="9732">MIAAAGTTIVKSGQPLTEAGRTLRDAAVGLEAQFLSEMLKAARFGKAPDAFGGGAGEDQFASLLRDSHARQLAEAGGIGLAEQIFNMLKDSSHD</sequence>
<proteinExistence type="predicted"/>
<dbReference type="InterPro" id="IPR019301">
    <property type="entry name" value="Flagellar_prot_FlgJ_N"/>
</dbReference>
<evidence type="ECO:0000259" key="1">
    <source>
        <dbReference type="Pfam" id="PF10135"/>
    </source>
</evidence>
<dbReference type="AlphaFoldDB" id="A0A1I1U8A6"/>
<accession>A0A1I1U8A6</accession>
<protein>
    <submittedName>
        <fullName evidence="2">Rod binding protein</fullName>
    </submittedName>
</protein>